<dbReference type="SUPFAM" id="SSF47413">
    <property type="entry name" value="lambda repressor-like DNA-binding domains"/>
    <property type="match status" value="1"/>
</dbReference>
<dbReference type="OrthoDB" id="9796786at2"/>
<dbReference type="AlphaFoldDB" id="A0A554WFX0"/>
<sequence length="124" mass="13876">MEIHPIRTEADYRAALRAIDALMAEDPEPDSPAGARLDALVTLVQAYEARHHPIDPPDPVEAIKFRMEQAGLTARDLEPLIGRRHRVYEILNRKRALTLPMIRRLHRGLGIPAEALIAEPTPAP</sequence>
<dbReference type="GO" id="GO:0006355">
    <property type="term" value="P:regulation of DNA-templated transcription"/>
    <property type="evidence" value="ECO:0007669"/>
    <property type="project" value="InterPro"/>
</dbReference>
<dbReference type="GO" id="GO:0001046">
    <property type="term" value="F:core promoter sequence-specific DNA binding"/>
    <property type="evidence" value="ECO:0007669"/>
    <property type="project" value="TreeGrafter"/>
</dbReference>
<organism evidence="1 2">
    <name type="scientific">Tepidimonas sediminis</name>
    <dbReference type="NCBI Taxonomy" id="2588941"/>
    <lineage>
        <taxon>Bacteria</taxon>
        <taxon>Pseudomonadati</taxon>
        <taxon>Pseudomonadota</taxon>
        <taxon>Betaproteobacteria</taxon>
        <taxon>Burkholderiales</taxon>
        <taxon>Tepidimonas</taxon>
    </lineage>
</organism>
<accession>A0A554WFX0</accession>
<gene>
    <name evidence="1" type="primary">higA_2</name>
    <name evidence="1" type="ORF">Tsedi_02371</name>
</gene>
<protein>
    <submittedName>
        <fullName evidence="1">Antitoxin HigA</fullName>
    </submittedName>
</protein>
<evidence type="ECO:0000313" key="2">
    <source>
        <dbReference type="Proteomes" id="UP000320225"/>
    </source>
</evidence>
<proteinExistence type="predicted"/>
<dbReference type="InterPro" id="IPR039060">
    <property type="entry name" value="Antitox_HigA"/>
</dbReference>
<dbReference type="PANTHER" id="PTHR40455">
    <property type="entry name" value="ANTITOXIN HIGA"/>
    <property type="match status" value="1"/>
</dbReference>
<dbReference type="Gene3D" id="1.10.260.40">
    <property type="entry name" value="lambda repressor-like DNA-binding domains"/>
    <property type="match status" value="1"/>
</dbReference>
<reference evidence="1 2" key="1">
    <citation type="submission" date="2019-07" db="EMBL/GenBank/DDBJ databases">
        <title>Tepidimonas sediminis YIM 72259 draft genome.</title>
        <authorList>
            <person name="Da Costa M.S."/>
            <person name="Froufe H.J.C."/>
            <person name="Egas C."/>
            <person name="Albuquerque L."/>
        </authorList>
    </citation>
    <scope>NUCLEOTIDE SEQUENCE [LARGE SCALE GENOMIC DNA]</scope>
    <source>
        <strain evidence="1 2">YIM 72259</strain>
    </source>
</reference>
<dbReference type="RefSeq" id="WP_143896909.1">
    <property type="nucleotide sequence ID" value="NZ_VJND01000024.1"/>
</dbReference>
<keyword evidence="2" id="KW-1185">Reference proteome</keyword>
<name>A0A554WFX0_9BURK</name>
<dbReference type="PANTHER" id="PTHR40455:SF1">
    <property type="entry name" value="ANTITOXIN HIGA"/>
    <property type="match status" value="1"/>
</dbReference>
<evidence type="ECO:0000313" key="1">
    <source>
        <dbReference type="EMBL" id="TSE22478.1"/>
    </source>
</evidence>
<dbReference type="Proteomes" id="UP000320225">
    <property type="component" value="Unassembled WGS sequence"/>
</dbReference>
<dbReference type="EMBL" id="VJND01000024">
    <property type="protein sequence ID" value="TSE22478.1"/>
    <property type="molecule type" value="Genomic_DNA"/>
</dbReference>
<dbReference type="InterPro" id="IPR010982">
    <property type="entry name" value="Lambda_DNA-bd_dom_sf"/>
</dbReference>
<comment type="caution">
    <text evidence="1">The sequence shown here is derived from an EMBL/GenBank/DDBJ whole genome shotgun (WGS) entry which is preliminary data.</text>
</comment>